<reference evidence="5" key="1">
    <citation type="submission" date="2022-12" db="EMBL/GenBank/DDBJ databases">
        <title>Marinomonas 15G1-11 sp. nov, isolated from marine algae.</title>
        <authorList>
            <person name="Butt M."/>
            <person name="Choi D.G."/>
            <person name="Kim J.M."/>
            <person name="Lee J.K."/>
            <person name="Baek J.H."/>
            <person name="Jeon C.O."/>
        </authorList>
    </citation>
    <scope>NUCLEOTIDE SEQUENCE</scope>
    <source>
        <strain evidence="5">15G1-11</strain>
    </source>
</reference>
<gene>
    <name evidence="5" type="ORF">O1D97_09580</name>
</gene>
<dbReference type="SUPFAM" id="SSF55073">
    <property type="entry name" value="Nucleotide cyclase"/>
    <property type="match status" value="1"/>
</dbReference>
<dbReference type="PANTHER" id="PTHR45138">
    <property type="entry name" value="REGULATORY COMPONENTS OF SENSORY TRANSDUCTION SYSTEM"/>
    <property type="match status" value="1"/>
</dbReference>
<sequence length="359" mass="40903">MKKKISIKKILSWLLGSKSLPFQYTHHFVLLVCAAVYTFSVCFNIALGVSDDFNIYLQMGLVPAIIWIWYQSRWKGNFHKMAIIFAYFLSLVSIPTNWLGNGGSSGPTYLMGMASLIYLSILLRDISLYRRLGQALIVLIPIPLVYIEYLYPELIFSYPDDTLRQIDLTVSFILIGFIVIIIMENYFKRFQLEREKAEYLTEQLRFLSEQDPLTSLYNRRGLDRYFEEKANSHALFSMVILDLDNFKHLNDQRGHSYGDEVLCSLSGVLKDRAIKDKGIAVRLGGEEFVLLLPLNAEDAVESTKKVVAAFSREKLAHGFVTFSAGVAQAEPEESQESLLKRADALLYKAKKSGRACILM</sequence>
<dbReference type="InterPro" id="IPR029787">
    <property type="entry name" value="Nucleotide_cyclase"/>
</dbReference>
<evidence type="ECO:0000259" key="4">
    <source>
        <dbReference type="PROSITE" id="PS50887"/>
    </source>
</evidence>
<comment type="caution">
    <text evidence="5">The sequence shown here is derived from an EMBL/GenBank/DDBJ whole genome shotgun (WGS) entry which is preliminary data.</text>
</comment>
<dbReference type="EC" id="2.7.7.65" evidence="1"/>
<dbReference type="CDD" id="cd01949">
    <property type="entry name" value="GGDEF"/>
    <property type="match status" value="1"/>
</dbReference>
<dbReference type="PROSITE" id="PS50887">
    <property type="entry name" value="GGDEF"/>
    <property type="match status" value="1"/>
</dbReference>
<dbReference type="EMBL" id="JAPUBN010000015">
    <property type="protein sequence ID" value="MCZ2721892.1"/>
    <property type="molecule type" value="Genomic_DNA"/>
</dbReference>
<evidence type="ECO:0000256" key="2">
    <source>
        <dbReference type="ARBA" id="ARBA00034247"/>
    </source>
</evidence>
<dbReference type="InterPro" id="IPR050469">
    <property type="entry name" value="Diguanylate_Cyclase"/>
</dbReference>
<dbReference type="Gene3D" id="3.30.70.270">
    <property type="match status" value="1"/>
</dbReference>
<feature type="domain" description="GGDEF" evidence="4">
    <location>
        <begin position="234"/>
        <end position="359"/>
    </location>
</feature>
<dbReference type="InterPro" id="IPR000160">
    <property type="entry name" value="GGDEF_dom"/>
</dbReference>
<dbReference type="NCBIfam" id="TIGR00254">
    <property type="entry name" value="GGDEF"/>
    <property type="match status" value="1"/>
</dbReference>
<dbReference type="Pfam" id="PF00990">
    <property type="entry name" value="GGDEF"/>
    <property type="match status" value="1"/>
</dbReference>
<protein>
    <recommendedName>
        <fullName evidence="1">diguanylate cyclase</fullName>
        <ecNumber evidence="1">2.7.7.65</ecNumber>
    </recommendedName>
</protein>
<evidence type="ECO:0000256" key="3">
    <source>
        <dbReference type="SAM" id="Phobius"/>
    </source>
</evidence>
<keyword evidence="3" id="KW-0472">Membrane</keyword>
<dbReference type="Proteomes" id="UP001149719">
    <property type="component" value="Unassembled WGS sequence"/>
</dbReference>
<feature type="transmembrane region" description="Helical" evidence="3">
    <location>
        <begin position="168"/>
        <end position="187"/>
    </location>
</feature>
<comment type="catalytic activity">
    <reaction evidence="2">
        <text>2 GTP = 3',3'-c-di-GMP + 2 diphosphate</text>
        <dbReference type="Rhea" id="RHEA:24898"/>
        <dbReference type="ChEBI" id="CHEBI:33019"/>
        <dbReference type="ChEBI" id="CHEBI:37565"/>
        <dbReference type="ChEBI" id="CHEBI:58805"/>
        <dbReference type="EC" id="2.7.7.65"/>
    </reaction>
</comment>
<dbReference type="RefSeq" id="WP_269125058.1">
    <property type="nucleotide sequence ID" value="NZ_JAPUBN010000015.1"/>
</dbReference>
<accession>A0ABT4JV21</accession>
<dbReference type="SMART" id="SM00267">
    <property type="entry name" value="GGDEF"/>
    <property type="match status" value="1"/>
</dbReference>
<evidence type="ECO:0000256" key="1">
    <source>
        <dbReference type="ARBA" id="ARBA00012528"/>
    </source>
</evidence>
<feature type="transmembrane region" description="Helical" evidence="3">
    <location>
        <begin position="28"/>
        <end position="47"/>
    </location>
</feature>
<dbReference type="PANTHER" id="PTHR45138:SF9">
    <property type="entry name" value="DIGUANYLATE CYCLASE DGCM-RELATED"/>
    <property type="match status" value="1"/>
</dbReference>
<keyword evidence="6" id="KW-1185">Reference proteome</keyword>
<proteinExistence type="predicted"/>
<feature type="transmembrane region" description="Helical" evidence="3">
    <location>
        <begin position="53"/>
        <end position="70"/>
    </location>
</feature>
<keyword evidence="3" id="KW-1133">Transmembrane helix</keyword>
<feature type="transmembrane region" description="Helical" evidence="3">
    <location>
        <begin position="106"/>
        <end position="123"/>
    </location>
</feature>
<dbReference type="InterPro" id="IPR043128">
    <property type="entry name" value="Rev_trsase/Diguanyl_cyclase"/>
</dbReference>
<evidence type="ECO:0000313" key="5">
    <source>
        <dbReference type="EMBL" id="MCZ2721892.1"/>
    </source>
</evidence>
<feature type="transmembrane region" description="Helical" evidence="3">
    <location>
        <begin position="82"/>
        <end position="100"/>
    </location>
</feature>
<evidence type="ECO:0000313" key="6">
    <source>
        <dbReference type="Proteomes" id="UP001149719"/>
    </source>
</evidence>
<name>A0ABT4JV21_9GAMM</name>
<keyword evidence="3" id="KW-0812">Transmembrane</keyword>
<organism evidence="5 6">
    <name type="scientific">Marinomonas phaeophyticola</name>
    <dbReference type="NCBI Taxonomy" id="3004091"/>
    <lineage>
        <taxon>Bacteria</taxon>
        <taxon>Pseudomonadati</taxon>
        <taxon>Pseudomonadota</taxon>
        <taxon>Gammaproteobacteria</taxon>
        <taxon>Oceanospirillales</taxon>
        <taxon>Oceanospirillaceae</taxon>
        <taxon>Marinomonas</taxon>
    </lineage>
</organism>
<feature type="transmembrane region" description="Helical" evidence="3">
    <location>
        <begin position="135"/>
        <end position="156"/>
    </location>
</feature>